<accession>A0A7G9Y4N0</accession>
<dbReference type="AlphaFoldDB" id="A0A7G9Y4N0"/>
<organism evidence="1">
    <name type="scientific">Candidatus Methanogaster sp. ANME-2c ERB4</name>
    <dbReference type="NCBI Taxonomy" id="2759911"/>
    <lineage>
        <taxon>Archaea</taxon>
        <taxon>Methanobacteriati</taxon>
        <taxon>Methanobacteriota</taxon>
        <taxon>Stenosarchaea group</taxon>
        <taxon>Methanomicrobia</taxon>
        <taxon>Methanosarcinales</taxon>
        <taxon>ANME-2 cluster</taxon>
        <taxon>Candidatus Methanogasteraceae</taxon>
        <taxon>Candidatus Methanogaster</taxon>
    </lineage>
</organism>
<name>A0A7G9Y4N0_9EURY</name>
<protein>
    <recommendedName>
        <fullName evidence="2">DUF1670 domain-containing protein</fullName>
    </recommendedName>
</protein>
<dbReference type="Pfam" id="PF07900">
    <property type="entry name" value="DUF1670"/>
    <property type="match status" value="1"/>
</dbReference>
<proteinExistence type="predicted"/>
<evidence type="ECO:0008006" key="2">
    <source>
        <dbReference type="Google" id="ProtNLM"/>
    </source>
</evidence>
<reference evidence="1" key="1">
    <citation type="submission" date="2020-06" db="EMBL/GenBank/DDBJ databases">
        <title>Unique genomic features of the anaerobic methanotrophic archaea.</title>
        <authorList>
            <person name="Chadwick G.L."/>
            <person name="Skennerton C.T."/>
            <person name="Laso-Perez R."/>
            <person name="Leu A.O."/>
            <person name="Speth D.R."/>
            <person name="Yu H."/>
            <person name="Morgan-Lang C."/>
            <person name="Hatzenpichler R."/>
            <person name="Goudeau D."/>
            <person name="Malmstrom R."/>
            <person name="Brazelton W.J."/>
            <person name="Woyke T."/>
            <person name="Hallam S.J."/>
            <person name="Tyson G.W."/>
            <person name="Wegener G."/>
            <person name="Boetius A."/>
            <person name="Orphan V."/>
        </authorList>
    </citation>
    <scope>NUCLEOTIDE SEQUENCE</scope>
</reference>
<dbReference type="InterPro" id="IPR012872">
    <property type="entry name" value="DUF1670"/>
</dbReference>
<gene>
    <name evidence="1" type="ORF">MNOMIAMN_00004</name>
</gene>
<sequence length="198" mass="22818">MNEDWYRKAYGPSTAKTYETSLFNLITTEFGYIGGPDVVRLFAEKIVELNDKYYLHGDFVRPGQMRWLVLKAGQKYSKSKRLRDMQLIPITLTVVSPEDIEDRVKNVKRGQLLEKLIVRLCAETKEQGGVLTQTDLSILLRLSGASISNYISIYEKRTNKVVPRAGTEMDIGKTLTHKRLVLLCHIDFSRWIDSTHRH</sequence>
<evidence type="ECO:0000313" key="1">
    <source>
        <dbReference type="EMBL" id="QNO42964.1"/>
    </source>
</evidence>
<dbReference type="EMBL" id="MT630784">
    <property type="protein sequence ID" value="QNO42964.1"/>
    <property type="molecule type" value="Genomic_DNA"/>
</dbReference>